<keyword evidence="2" id="KW-1185">Reference proteome</keyword>
<name>A0ABV6V3P4_9ACTN</name>
<dbReference type="InterPro" id="IPR052016">
    <property type="entry name" value="Bact_Sigma-Reg"/>
</dbReference>
<dbReference type="SMART" id="SM00331">
    <property type="entry name" value="PP2C_SIG"/>
    <property type="match status" value="1"/>
</dbReference>
<dbReference type="EC" id="3.1.3.16" evidence="1"/>
<dbReference type="Gene3D" id="3.60.40.10">
    <property type="entry name" value="PPM-type phosphatase domain"/>
    <property type="match status" value="1"/>
</dbReference>
<dbReference type="InterPro" id="IPR036457">
    <property type="entry name" value="PPM-type-like_dom_sf"/>
</dbReference>
<organism evidence="1 2">
    <name type="scientific">Streptacidiphilus alkalitolerans</name>
    <dbReference type="NCBI Taxonomy" id="3342712"/>
    <lineage>
        <taxon>Bacteria</taxon>
        <taxon>Bacillati</taxon>
        <taxon>Actinomycetota</taxon>
        <taxon>Actinomycetes</taxon>
        <taxon>Kitasatosporales</taxon>
        <taxon>Streptomycetaceae</taxon>
        <taxon>Streptacidiphilus</taxon>
    </lineage>
</organism>
<dbReference type="PANTHER" id="PTHR43156">
    <property type="entry name" value="STAGE II SPORULATION PROTEIN E-RELATED"/>
    <property type="match status" value="1"/>
</dbReference>
<dbReference type="Proteomes" id="UP001592582">
    <property type="component" value="Unassembled WGS sequence"/>
</dbReference>
<keyword evidence="1" id="KW-0378">Hydrolase</keyword>
<evidence type="ECO:0000313" key="2">
    <source>
        <dbReference type="Proteomes" id="UP001592582"/>
    </source>
</evidence>
<dbReference type="EMBL" id="JBHEZX010000001">
    <property type="protein sequence ID" value="MFC1408262.1"/>
    <property type="molecule type" value="Genomic_DNA"/>
</dbReference>
<gene>
    <name evidence="1" type="ORF">ACEZDG_03090</name>
</gene>
<comment type="caution">
    <text evidence="1">The sequence shown here is derived from an EMBL/GenBank/DDBJ whole genome shotgun (WGS) entry which is preliminary data.</text>
</comment>
<proteinExistence type="predicted"/>
<sequence>MTISELGLRELLARPASTLPQTDVLLAPARVGPESVAAAARRLDRAGSTPIVVVYAEEDFEQLEAHVRVGHEFLVPPFLPALVHSRLHSCSERAELGRTLREADARAEQLSNERELAIGREIQAGFLPDKLPEPEGWNIDVTFRPARQVAGDFYDVFEVAHRRRLALVVADVCDKGVGAALFMAMIRSLLRHAAEYSGLEHLVAGGPDPIGTLPAVGATPMMNAVLSTNGYLARNHLRQGYFATLFFCVLDPATGSLVYINGGHNAPQLINSGTGALSALEVTGPAVGVLPDGVFSLGYAQMEPGDILFMYTDGVSEARCPDGRFLGEERMLALLAEPASDGRVLLDRVDRAVSAHTGLAEQHDDVTMMALHRKPLAVA</sequence>
<evidence type="ECO:0000313" key="1">
    <source>
        <dbReference type="EMBL" id="MFC1408262.1"/>
    </source>
</evidence>
<dbReference type="PANTHER" id="PTHR43156:SF2">
    <property type="entry name" value="STAGE II SPORULATION PROTEIN E"/>
    <property type="match status" value="1"/>
</dbReference>
<dbReference type="GO" id="GO:0004722">
    <property type="term" value="F:protein serine/threonine phosphatase activity"/>
    <property type="evidence" value="ECO:0007669"/>
    <property type="project" value="UniProtKB-EC"/>
</dbReference>
<protein>
    <submittedName>
        <fullName evidence="1">PP2C family protein-serine/threonine phosphatase</fullName>
        <ecNumber evidence="1">3.1.3.16</ecNumber>
    </submittedName>
</protein>
<dbReference type="InterPro" id="IPR001932">
    <property type="entry name" value="PPM-type_phosphatase-like_dom"/>
</dbReference>
<dbReference type="SUPFAM" id="SSF81606">
    <property type="entry name" value="PP2C-like"/>
    <property type="match status" value="1"/>
</dbReference>
<dbReference type="Pfam" id="PF07228">
    <property type="entry name" value="SpoIIE"/>
    <property type="match status" value="1"/>
</dbReference>
<accession>A0ABV6V3P4</accession>
<reference evidence="1 2" key="1">
    <citation type="submission" date="2024-09" db="EMBL/GenBank/DDBJ databases">
        <authorList>
            <person name="Lee S.D."/>
        </authorList>
    </citation>
    <scope>NUCLEOTIDE SEQUENCE [LARGE SCALE GENOMIC DNA]</scope>
    <source>
        <strain evidence="1 2">N1-1</strain>
    </source>
</reference>